<evidence type="ECO:0000259" key="4">
    <source>
        <dbReference type="Pfam" id="PF00108"/>
    </source>
</evidence>
<evidence type="ECO:0000256" key="3">
    <source>
        <dbReference type="ARBA" id="ARBA00023315"/>
    </source>
</evidence>
<evidence type="ECO:0000256" key="1">
    <source>
        <dbReference type="ARBA" id="ARBA00010982"/>
    </source>
</evidence>
<dbReference type="SUPFAM" id="SSF53901">
    <property type="entry name" value="Thiolase-like"/>
    <property type="match status" value="1"/>
</dbReference>
<organism evidence="5 6">
    <name type="scientific">Dinothrombium tinctorium</name>
    <dbReference type="NCBI Taxonomy" id="1965070"/>
    <lineage>
        <taxon>Eukaryota</taxon>
        <taxon>Metazoa</taxon>
        <taxon>Ecdysozoa</taxon>
        <taxon>Arthropoda</taxon>
        <taxon>Chelicerata</taxon>
        <taxon>Arachnida</taxon>
        <taxon>Acari</taxon>
        <taxon>Acariformes</taxon>
        <taxon>Trombidiformes</taxon>
        <taxon>Prostigmata</taxon>
        <taxon>Anystina</taxon>
        <taxon>Parasitengona</taxon>
        <taxon>Trombidioidea</taxon>
        <taxon>Trombidiidae</taxon>
        <taxon>Dinothrombium</taxon>
    </lineage>
</organism>
<comment type="caution">
    <text evidence="5">The sequence shown here is derived from an EMBL/GenBank/DDBJ whole genome shotgun (WGS) entry which is preliminary data.</text>
</comment>
<feature type="domain" description="Thiolase N-terminal" evidence="4">
    <location>
        <begin position="8"/>
        <end position="227"/>
    </location>
</feature>
<proteinExistence type="inferred from homology"/>
<dbReference type="Gene3D" id="3.40.47.10">
    <property type="match status" value="1"/>
</dbReference>
<dbReference type="Pfam" id="PF00108">
    <property type="entry name" value="Thiolase_N"/>
    <property type="match status" value="1"/>
</dbReference>
<sequence length="230" mass="25058">MSTLLRVVFIVGAKRTAFGAVGGKLKDTTLVHLGEAAAKAVLQAANVTPDLVDSAVVGNVGQSSAINGPYISRHVALRSGVPNHVPCLTVNRQCGSGFQAVITSAQNICLHDLEIALTVGSENSSEAPFLIRGSRFDVKFSQTPQIECTLWSSTTDYHLKIPMGITAENMAEKYNITREECDKFALRSQQNWKKANDNGYFNEEMAPILFKNRKTGADELFNVDEHDESL</sequence>
<dbReference type="InterPro" id="IPR016039">
    <property type="entry name" value="Thiolase-like"/>
</dbReference>
<dbReference type="AlphaFoldDB" id="A0A443Q9I2"/>
<dbReference type="PANTHER" id="PTHR18919:SF107">
    <property type="entry name" value="ACETYL-COA ACETYLTRANSFERASE, CYTOSOLIC"/>
    <property type="match status" value="1"/>
</dbReference>
<evidence type="ECO:0000313" key="5">
    <source>
        <dbReference type="EMBL" id="RWR99682.1"/>
    </source>
</evidence>
<keyword evidence="2" id="KW-0808">Transferase</keyword>
<dbReference type="EMBL" id="NCKU01014038">
    <property type="protein sequence ID" value="RWR99682.1"/>
    <property type="molecule type" value="Genomic_DNA"/>
</dbReference>
<dbReference type="STRING" id="1965070.A0A443Q9I2"/>
<gene>
    <name evidence="5" type="ORF">B4U79_10033</name>
</gene>
<keyword evidence="6" id="KW-1185">Reference proteome</keyword>
<dbReference type="GO" id="GO:0006635">
    <property type="term" value="P:fatty acid beta-oxidation"/>
    <property type="evidence" value="ECO:0007669"/>
    <property type="project" value="TreeGrafter"/>
</dbReference>
<dbReference type="InterPro" id="IPR020616">
    <property type="entry name" value="Thiolase_N"/>
</dbReference>
<name>A0A443Q9I2_9ACAR</name>
<protein>
    <submittedName>
        <fullName evidence="5">3-ketoacyl-CoA thiolase-like protein</fullName>
    </submittedName>
</protein>
<dbReference type="InterPro" id="IPR002155">
    <property type="entry name" value="Thiolase"/>
</dbReference>
<dbReference type="PANTHER" id="PTHR18919">
    <property type="entry name" value="ACETYL-COA C-ACYLTRANSFERASE"/>
    <property type="match status" value="1"/>
</dbReference>
<dbReference type="OrthoDB" id="5404651at2759"/>
<dbReference type="GO" id="GO:0003985">
    <property type="term" value="F:acetyl-CoA C-acetyltransferase activity"/>
    <property type="evidence" value="ECO:0007669"/>
    <property type="project" value="TreeGrafter"/>
</dbReference>
<comment type="similarity">
    <text evidence="1">Belongs to the thiolase-like superfamily. Thiolase family.</text>
</comment>
<dbReference type="GO" id="GO:0005739">
    <property type="term" value="C:mitochondrion"/>
    <property type="evidence" value="ECO:0007669"/>
    <property type="project" value="TreeGrafter"/>
</dbReference>
<evidence type="ECO:0000256" key="2">
    <source>
        <dbReference type="ARBA" id="ARBA00022679"/>
    </source>
</evidence>
<reference evidence="5 6" key="1">
    <citation type="journal article" date="2018" name="Gigascience">
        <title>Genomes of trombidid mites reveal novel predicted allergens and laterally-transferred genes associated with secondary metabolism.</title>
        <authorList>
            <person name="Dong X."/>
            <person name="Chaisiri K."/>
            <person name="Xia D."/>
            <person name="Armstrong S.D."/>
            <person name="Fang Y."/>
            <person name="Donnelly M.J."/>
            <person name="Kadowaki T."/>
            <person name="McGarry J.W."/>
            <person name="Darby A.C."/>
            <person name="Makepeace B.L."/>
        </authorList>
    </citation>
    <scope>NUCLEOTIDE SEQUENCE [LARGE SCALE GENOMIC DNA]</scope>
    <source>
        <strain evidence="5">UoL-WK</strain>
    </source>
</reference>
<evidence type="ECO:0000313" key="6">
    <source>
        <dbReference type="Proteomes" id="UP000285301"/>
    </source>
</evidence>
<dbReference type="PROSITE" id="PS00098">
    <property type="entry name" value="THIOLASE_1"/>
    <property type="match status" value="1"/>
</dbReference>
<dbReference type="CDD" id="cd00751">
    <property type="entry name" value="thiolase"/>
    <property type="match status" value="1"/>
</dbReference>
<keyword evidence="3" id="KW-0012">Acyltransferase</keyword>
<dbReference type="InterPro" id="IPR020615">
    <property type="entry name" value="Thiolase_acyl_enz_int_AS"/>
</dbReference>
<accession>A0A443Q9I2</accession>
<dbReference type="Proteomes" id="UP000285301">
    <property type="component" value="Unassembled WGS sequence"/>
</dbReference>